<evidence type="ECO:0000256" key="8">
    <source>
        <dbReference type="HAMAP-Rule" id="MF_00141"/>
    </source>
</evidence>
<dbReference type="GO" id="GO:0043043">
    <property type="term" value="P:peptide biosynthetic process"/>
    <property type="evidence" value="ECO:0007669"/>
    <property type="project" value="InterPro"/>
</dbReference>
<dbReference type="FunFam" id="2.30.30.30:FF:000003">
    <property type="entry name" value="Elongation factor P"/>
    <property type="match status" value="1"/>
</dbReference>
<dbReference type="Pfam" id="PF09285">
    <property type="entry name" value="Elong-fact-P_C"/>
    <property type="match status" value="1"/>
</dbReference>
<gene>
    <name evidence="8" type="primary">efp</name>
    <name evidence="13" type="ORF">NS263_09955</name>
    <name evidence="14" type="ORF">NS359_08730</name>
</gene>
<dbReference type="FunFam" id="2.40.50.140:FF:000009">
    <property type="entry name" value="Elongation factor P"/>
    <property type="match status" value="1"/>
</dbReference>
<sequence>MASTTDIKNGAVLIIDGQLWSVVEFQHVKPGKGGAFVRTKLKNVVSGKVVDRTFNAGAKIDTATVDRRDYQYLYQDGESYVFMDTDTYDQVPVSETVVGDAKNYLLESAMVTIAMNEGNPLYIELPTSIVTEVETEPGLQGDRSSGGTKDATIIATGHRIQVPLYLENGTTVKIDTRDGSFLGRVNN</sequence>
<comment type="similarity">
    <text evidence="3 8 10">Belongs to the elongation factor P family.</text>
</comment>
<evidence type="ECO:0000259" key="12">
    <source>
        <dbReference type="SMART" id="SM01185"/>
    </source>
</evidence>
<dbReference type="PANTHER" id="PTHR30053:SF12">
    <property type="entry name" value="ELONGATION FACTOR P (EF-P) FAMILY PROTEIN"/>
    <property type="match status" value="1"/>
</dbReference>
<dbReference type="InterPro" id="IPR015365">
    <property type="entry name" value="Elong-fact-P_C"/>
</dbReference>
<evidence type="ECO:0000256" key="6">
    <source>
        <dbReference type="ARBA" id="ARBA00022917"/>
    </source>
</evidence>
<evidence type="ECO:0000256" key="2">
    <source>
        <dbReference type="ARBA" id="ARBA00004815"/>
    </source>
</evidence>
<dbReference type="GO" id="GO:0005829">
    <property type="term" value="C:cytosol"/>
    <property type="evidence" value="ECO:0007669"/>
    <property type="project" value="UniProtKB-ARBA"/>
</dbReference>
<dbReference type="NCBIfam" id="TIGR00038">
    <property type="entry name" value="efp"/>
    <property type="match status" value="1"/>
</dbReference>
<dbReference type="InterPro" id="IPR008991">
    <property type="entry name" value="Translation_prot_SH3-like_sf"/>
</dbReference>
<evidence type="ECO:0000313" key="16">
    <source>
        <dbReference type="Proteomes" id="UP000078335"/>
    </source>
</evidence>
<evidence type="ECO:0000313" key="13">
    <source>
        <dbReference type="EMBL" id="KTR39653.1"/>
    </source>
</evidence>
<evidence type="ECO:0000313" key="15">
    <source>
        <dbReference type="Proteomes" id="UP000072763"/>
    </source>
</evidence>
<keyword evidence="4 8" id="KW-0963">Cytoplasm</keyword>
<dbReference type="HAMAP" id="MF_00141">
    <property type="entry name" value="EF_P"/>
    <property type="match status" value="1"/>
</dbReference>
<evidence type="ECO:0000256" key="10">
    <source>
        <dbReference type="RuleBase" id="RU004389"/>
    </source>
</evidence>
<dbReference type="InterPro" id="IPR011768">
    <property type="entry name" value="Transl_elongation_fac_P"/>
</dbReference>
<dbReference type="InterPro" id="IPR013185">
    <property type="entry name" value="Transl_elong_KOW-like"/>
</dbReference>
<evidence type="ECO:0000259" key="11">
    <source>
        <dbReference type="SMART" id="SM00841"/>
    </source>
</evidence>
<comment type="pathway">
    <text evidence="2 8">Protein biosynthesis; polypeptide chain elongation.</text>
</comment>
<evidence type="ECO:0000313" key="14">
    <source>
        <dbReference type="EMBL" id="KTR51816.1"/>
    </source>
</evidence>
<dbReference type="RefSeq" id="WP_058729119.1">
    <property type="nucleotide sequence ID" value="NZ_JBEPMD010000001.1"/>
</dbReference>
<dbReference type="PATRIC" id="fig|465820.3.peg.2038"/>
<dbReference type="SUPFAM" id="SSF50249">
    <property type="entry name" value="Nucleic acid-binding proteins"/>
    <property type="match status" value="2"/>
</dbReference>
<proteinExistence type="inferred from homology"/>
<dbReference type="Gene3D" id="2.30.30.30">
    <property type="match status" value="1"/>
</dbReference>
<evidence type="ECO:0000256" key="7">
    <source>
        <dbReference type="ARBA" id="ARBA00025469"/>
    </source>
</evidence>
<evidence type="ECO:0000256" key="1">
    <source>
        <dbReference type="ARBA" id="ARBA00004496"/>
    </source>
</evidence>
<dbReference type="SMART" id="SM00841">
    <property type="entry name" value="Elong-fact-P_C"/>
    <property type="match status" value="1"/>
</dbReference>
<keyword evidence="6 8" id="KW-0648">Protein biosynthesis</keyword>
<dbReference type="SMART" id="SM01185">
    <property type="entry name" value="EFP"/>
    <property type="match status" value="1"/>
</dbReference>
<dbReference type="EMBL" id="LDRB01000045">
    <property type="protein sequence ID" value="KTR39653.1"/>
    <property type="molecule type" value="Genomic_DNA"/>
</dbReference>
<dbReference type="Pfam" id="PF08207">
    <property type="entry name" value="EFP_N"/>
    <property type="match status" value="1"/>
</dbReference>
<evidence type="ECO:0000256" key="5">
    <source>
        <dbReference type="ARBA" id="ARBA00022768"/>
    </source>
</evidence>
<dbReference type="OrthoDB" id="9801844at2"/>
<feature type="domain" description="Elongation factor P C-terminal" evidence="11">
    <location>
        <begin position="129"/>
        <end position="184"/>
    </location>
</feature>
<comment type="function">
    <text evidence="7 8">Involved in peptide bond synthesis. Stimulates efficient translation and peptide-bond synthesis on native or reconstituted 70S ribosomes in vitro. Probably functions indirectly by altering the affinity of the ribosome for aminoacyl-tRNA, thus increasing their reactivity as acceptors for peptidyl transferase.</text>
</comment>
<dbReference type="AlphaFoldDB" id="A0A147DR10"/>
<dbReference type="InterPro" id="IPR020599">
    <property type="entry name" value="Transl_elong_fac_P/YeiP"/>
</dbReference>
<dbReference type="EMBL" id="LDRC01000044">
    <property type="protein sequence ID" value="KTR51816.1"/>
    <property type="molecule type" value="Genomic_DNA"/>
</dbReference>
<dbReference type="NCBIfam" id="NF001810">
    <property type="entry name" value="PRK00529.1"/>
    <property type="match status" value="1"/>
</dbReference>
<reference evidence="15 16" key="1">
    <citation type="journal article" date="2016" name="Front. Microbiol.">
        <title>Genomic Resource of Rice Seed Associated Bacteria.</title>
        <authorList>
            <person name="Midha S."/>
            <person name="Bansal K."/>
            <person name="Sharma S."/>
            <person name="Kumar N."/>
            <person name="Patil P.P."/>
            <person name="Chaudhry V."/>
            <person name="Patil P.B."/>
        </authorList>
    </citation>
    <scope>NUCLEOTIDE SEQUENCE [LARGE SCALE GENOMIC DNA]</scope>
    <source>
        <strain evidence="13 16">NS263</strain>
        <strain evidence="14 15">NS359</strain>
    </source>
</reference>
<keyword evidence="5 8" id="KW-0251">Elongation factor</keyword>
<dbReference type="Pfam" id="PF01132">
    <property type="entry name" value="EFP"/>
    <property type="match status" value="1"/>
</dbReference>
<dbReference type="InterPro" id="IPR012340">
    <property type="entry name" value="NA-bd_OB-fold"/>
</dbReference>
<dbReference type="SUPFAM" id="SSF50104">
    <property type="entry name" value="Translation proteins SH3-like domain"/>
    <property type="match status" value="1"/>
</dbReference>
<comment type="caution">
    <text evidence="14">The sequence shown here is derived from an EMBL/GenBank/DDBJ whole genome shotgun (WGS) entry which is preliminary data.</text>
</comment>
<dbReference type="Gene3D" id="2.40.50.140">
    <property type="entry name" value="Nucleic acid-binding proteins"/>
    <property type="match status" value="2"/>
</dbReference>
<dbReference type="FunFam" id="2.40.50.140:FF:000004">
    <property type="entry name" value="Elongation factor P"/>
    <property type="match status" value="1"/>
</dbReference>
<dbReference type="InterPro" id="IPR001059">
    <property type="entry name" value="Transl_elong_P/YeiP_cen"/>
</dbReference>
<dbReference type="InterPro" id="IPR014722">
    <property type="entry name" value="Rib_uL2_dom2"/>
</dbReference>
<dbReference type="Proteomes" id="UP000078335">
    <property type="component" value="Unassembled WGS sequence"/>
</dbReference>
<dbReference type="CDD" id="cd04470">
    <property type="entry name" value="S1_EF-P_repeat_1"/>
    <property type="match status" value="1"/>
</dbReference>
<comment type="subcellular location">
    <subcellularLocation>
        <location evidence="1 8">Cytoplasm</location>
    </subcellularLocation>
</comment>
<dbReference type="GO" id="GO:0003746">
    <property type="term" value="F:translation elongation factor activity"/>
    <property type="evidence" value="ECO:0007669"/>
    <property type="project" value="UniProtKB-UniRule"/>
</dbReference>
<accession>A0A147DR10</accession>
<name>A0A147DR10_9MICO</name>
<evidence type="ECO:0000256" key="3">
    <source>
        <dbReference type="ARBA" id="ARBA00009479"/>
    </source>
</evidence>
<dbReference type="PIRSF" id="PIRSF005901">
    <property type="entry name" value="EF-P"/>
    <property type="match status" value="1"/>
</dbReference>
<evidence type="ECO:0000256" key="4">
    <source>
        <dbReference type="ARBA" id="ARBA00022490"/>
    </source>
</evidence>
<evidence type="ECO:0000256" key="9">
    <source>
        <dbReference type="NCBIfam" id="TIGR00038"/>
    </source>
</evidence>
<keyword evidence="16" id="KW-1185">Reference proteome</keyword>
<dbReference type="STRING" id="465820.NS263_09955"/>
<organism evidence="14 15">
    <name type="scientific">Curtobacterium oceanosedimentum</name>
    <dbReference type="NCBI Taxonomy" id="465820"/>
    <lineage>
        <taxon>Bacteria</taxon>
        <taxon>Bacillati</taxon>
        <taxon>Actinomycetota</taxon>
        <taxon>Actinomycetes</taxon>
        <taxon>Micrococcales</taxon>
        <taxon>Microbacteriaceae</taxon>
        <taxon>Curtobacterium</taxon>
    </lineage>
</organism>
<dbReference type="Proteomes" id="UP000072763">
    <property type="component" value="Unassembled WGS sequence"/>
</dbReference>
<feature type="domain" description="Translation elongation factor P/YeiP central" evidence="12">
    <location>
        <begin position="67"/>
        <end position="121"/>
    </location>
</feature>
<dbReference type="PANTHER" id="PTHR30053">
    <property type="entry name" value="ELONGATION FACTOR P"/>
    <property type="match status" value="1"/>
</dbReference>
<dbReference type="UniPathway" id="UPA00345"/>
<protein>
    <recommendedName>
        <fullName evidence="8 9">Elongation factor P</fullName>
        <shortName evidence="8">EF-P</shortName>
    </recommendedName>
</protein>